<name>X1FT76_9ZZZZ</name>
<sequence length="113" mass="12811">RPEFALVRLLWCKVLHNNDETANKDLEIRWTIDGTVYFIAFTLAADEGRWVYRNYDESTGGTRGLTVSADPVNAAFTTDKRGHTFKVEVRTTSVPGTNQILICNCVRETLEET</sequence>
<dbReference type="EMBL" id="BARU01005395">
    <property type="protein sequence ID" value="GAH35745.1"/>
    <property type="molecule type" value="Genomic_DNA"/>
</dbReference>
<protein>
    <submittedName>
        <fullName evidence="1">Uncharacterized protein</fullName>
    </submittedName>
</protein>
<comment type="caution">
    <text evidence="1">The sequence shown here is derived from an EMBL/GenBank/DDBJ whole genome shotgun (WGS) entry which is preliminary data.</text>
</comment>
<organism evidence="1">
    <name type="scientific">marine sediment metagenome</name>
    <dbReference type="NCBI Taxonomy" id="412755"/>
    <lineage>
        <taxon>unclassified sequences</taxon>
        <taxon>metagenomes</taxon>
        <taxon>ecological metagenomes</taxon>
    </lineage>
</organism>
<dbReference type="AlphaFoldDB" id="X1FT76"/>
<gene>
    <name evidence="1" type="ORF">S03H2_10494</name>
</gene>
<evidence type="ECO:0000313" key="1">
    <source>
        <dbReference type="EMBL" id="GAH35745.1"/>
    </source>
</evidence>
<accession>X1FT76</accession>
<proteinExistence type="predicted"/>
<reference evidence="1" key="1">
    <citation type="journal article" date="2014" name="Front. Microbiol.">
        <title>High frequency of phylogenetically diverse reductive dehalogenase-homologous genes in deep subseafloor sedimentary metagenomes.</title>
        <authorList>
            <person name="Kawai M."/>
            <person name="Futagami T."/>
            <person name="Toyoda A."/>
            <person name="Takaki Y."/>
            <person name="Nishi S."/>
            <person name="Hori S."/>
            <person name="Arai W."/>
            <person name="Tsubouchi T."/>
            <person name="Morono Y."/>
            <person name="Uchiyama I."/>
            <person name="Ito T."/>
            <person name="Fujiyama A."/>
            <person name="Inagaki F."/>
            <person name="Takami H."/>
        </authorList>
    </citation>
    <scope>NUCLEOTIDE SEQUENCE</scope>
    <source>
        <strain evidence="1">Expedition CK06-06</strain>
    </source>
</reference>
<feature type="non-terminal residue" evidence="1">
    <location>
        <position position="1"/>
    </location>
</feature>